<name>A0ABT8MSR7_9BACL</name>
<comment type="caution">
    <text evidence="2">The sequence shown here is derived from an EMBL/GenBank/DDBJ whole genome shotgun (WGS) entry which is preliminary data.</text>
</comment>
<keyword evidence="1" id="KW-0472">Membrane</keyword>
<evidence type="ECO:0000313" key="3">
    <source>
        <dbReference type="Proteomes" id="UP001172054"/>
    </source>
</evidence>
<evidence type="ECO:0008006" key="4">
    <source>
        <dbReference type="Google" id="ProtNLM"/>
    </source>
</evidence>
<gene>
    <name evidence="2" type="ORF">QWY15_11670</name>
</gene>
<dbReference type="Proteomes" id="UP001172054">
    <property type="component" value="Unassembled WGS sequence"/>
</dbReference>
<accession>A0ABT8MSR7</accession>
<organism evidence="2 3">
    <name type="scientific">Planococcus liqunii</name>
    <dbReference type="NCBI Taxonomy" id="3058394"/>
    <lineage>
        <taxon>Bacteria</taxon>
        <taxon>Bacillati</taxon>
        <taxon>Bacillota</taxon>
        <taxon>Bacilli</taxon>
        <taxon>Bacillales</taxon>
        <taxon>Caryophanaceae</taxon>
        <taxon>Planococcus</taxon>
    </lineage>
</organism>
<feature type="transmembrane region" description="Helical" evidence="1">
    <location>
        <begin position="40"/>
        <end position="59"/>
    </location>
</feature>
<evidence type="ECO:0000256" key="1">
    <source>
        <dbReference type="SAM" id="Phobius"/>
    </source>
</evidence>
<keyword evidence="1" id="KW-0812">Transmembrane</keyword>
<protein>
    <recommendedName>
        <fullName evidence="4">Permease</fullName>
    </recommendedName>
</protein>
<feature type="transmembrane region" description="Helical" evidence="1">
    <location>
        <begin position="12"/>
        <end position="34"/>
    </location>
</feature>
<sequence>MERFEMSFKNKRVRIWFSVILPITVLAILLYIFLPAEMQIVPTLLLMVTLVVYYAWVFMSQRKNKG</sequence>
<keyword evidence="3" id="KW-1185">Reference proteome</keyword>
<proteinExistence type="predicted"/>
<evidence type="ECO:0000313" key="2">
    <source>
        <dbReference type="EMBL" id="MDN7227957.1"/>
    </source>
</evidence>
<keyword evidence="1" id="KW-1133">Transmembrane helix</keyword>
<dbReference type="RefSeq" id="WP_301726501.1">
    <property type="nucleotide sequence ID" value="NZ_JAUJWW010000005.1"/>
</dbReference>
<dbReference type="EMBL" id="JAUJWW010000005">
    <property type="protein sequence ID" value="MDN7227957.1"/>
    <property type="molecule type" value="Genomic_DNA"/>
</dbReference>
<reference evidence="2 3" key="1">
    <citation type="submission" date="2023-06" db="EMBL/GenBank/DDBJ databases">
        <title>Novel species in genus Planococcus.</title>
        <authorList>
            <person name="Ning S."/>
        </authorList>
    </citation>
    <scope>NUCLEOTIDE SEQUENCE [LARGE SCALE GENOMIC DNA]</scope>
    <source>
        <strain evidence="2 3">N064</strain>
    </source>
</reference>